<keyword evidence="2" id="KW-0521">NADP</keyword>
<dbReference type="PRINTS" id="PR00069">
    <property type="entry name" value="ALDKETRDTASE"/>
</dbReference>
<dbReference type="AlphaFoldDB" id="A0A9D1CSD0"/>
<dbReference type="Gene3D" id="3.20.20.100">
    <property type="entry name" value="NADP-dependent oxidoreductase domain"/>
    <property type="match status" value="1"/>
</dbReference>
<dbReference type="PANTHER" id="PTHR43827">
    <property type="entry name" value="2,5-DIKETO-D-GLUCONIC ACID REDUCTASE"/>
    <property type="match status" value="1"/>
</dbReference>
<dbReference type="InterPro" id="IPR036812">
    <property type="entry name" value="NAD(P)_OxRdtase_dom_sf"/>
</dbReference>
<evidence type="ECO:0000313" key="9">
    <source>
        <dbReference type="Proteomes" id="UP000824262"/>
    </source>
</evidence>
<dbReference type="InterPro" id="IPR018170">
    <property type="entry name" value="Aldo/ket_reductase_CS"/>
</dbReference>
<evidence type="ECO:0000256" key="6">
    <source>
        <dbReference type="PIRSR" id="PIRSR000097-3"/>
    </source>
</evidence>
<keyword evidence="3" id="KW-0560">Oxidoreductase</keyword>
<accession>A0A9D1CSD0</accession>
<dbReference type="PROSITE" id="PS00062">
    <property type="entry name" value="ALDOKETO_REDUCTASE_2"/>
    <property type="match status" value="1"/>
</dbReference>
<feature type="domain" description="NADP-dependent oxidoreductase" evidence="7">
    <location>
        <begin position="15"/>
        <end position="257"/>
    </location>
</feature>
<dbReference type="Pfam" id="PF00248">
    <property type="entry name" value="Aldo_ket_red"/>
    <property type="match status" value="1"/>
</dbReference>
<name>A0A9D1CSD0_9FIRM</name>
<dbReference type="InterPro" id="IPR020471">
    <property type="entry name" value="AKR"/>
</dbReference>
<evidence type="ECO:0000256" key="4">
    <source>
        <dbReference type="PIRSR" id="PIRSR000097-1"/>
    </source>
</evidence>
<feature type="active site" description="Proton donor" evidence="4">
    <location>
        <position position="49"/>
    </location>
</feature>
<evidence type="ECO:0000256" key="2">
    <source>
        <dbReference type="ARBA" id="ARBA00022857"/>
    </source>
</evidence>
<protein>
    <submittedName>
        <fullName evidence="8">Aldo/keto reductase</fullName>
    </submittedName>
</protein>
<dbReference type="InterPro" id="IPR023210">
    <property type="entry name" value="NADP_OxRdtase_dom"/>
</dbReference>
<feature type="site" description="Lowers pKa of active site Tyr" evidence="6">
    <location>
        <position position="74"/>
    </location>
</feature>
<evidence type="ECO:0000256" key="3">
    <source>
        <dbReference type="ARBA" id="ARBA00023002"/>
    </source>
</evidence>
<comment type="similarity">
    <text evidence="1">Belongs to the aldo/keto reductase family.</text>
</comment>
<evidence type="ECO:0000256" key="5">
    <source>
        <dbReference type="PIRSR" id="PIRSR000097-2"/>
    </source>
</evidence>
<evidence type="ECO:0000256" key="1">
    <source>
        <dbReference type="ARBA" id="ARBA00007905"/>
    </source>
</evidence>
<reference evidence="8" key="1">
    <citation type="submission" date="2020-10" db="EMBL/GenBank/DDBJ databases">
        <authorList>
            <person name="Gilroy R."/>
        </authorList>
    </citation>
    <scope>NUCLEOTIDE SEQUENCE</scope>
    <source>
        <strain evidence="8">ChiBcolR7-354</strain>
    </source>
</reference>
<organism evidence="8 9">
    <name type="scientific">Candidatus Scatomorpha intestinavium</name>
    <dbReference type="NCBI Taxonomy" id="2840922"/>
    <lineage>
        <taxon>Bacteria</taxon>
        <taxon>Bacillati</taxon>
        <taxon>Bacillota</taxon>
        <taxon>Clostridia</taxon>
        <taxon>Eubacteriales</taxon>
        <taxon>Candidatus Scatomorpha</taxon>
    </lineage>
</organism>
<evidence type="ECO:0000313" key="8">
    <source>
        <dbReference type="EMBL" id="HIQ78263.1"/>
    </source>
</evidence>
<comment type="caution">
    <text evidence="8">The sequence shown here is derived from an EMBL/GenBank/DDBJ whole genome shotgun (WGS) entry which is preliminary data.</text>
</comment>
<dbReference type="GO" id="GO:0016616">
    <property type="term" value="F:oxidoreductase activity, acting on the CH-OH group of donors, NAD or NADP as acceptor"/>
    <property type="evidence" value="ECO:0007669"/>
    <property type="project" value="UniProtKB-ARBA"/>
</dbReference>
<proteinExistence type="inferred from homology"/>
<gene>
    <name evidence="8" type="ORF">IAB77_03275</name>
</gene>
<dbReference type="Proteomes" id="UP000824262">
    <property type="component" value="Unassembled WGS sequence"/>
</dbReference>
<dbReference type="PANTHER" id="PTHR43827:SF3">
    <property type="entry name" value="NADP-DEPENDENT OXIDOREDUCTASE DOMAIN-CONTAINING PROTEIN"/>
    <property type="match status" value="1"/>
</dbReference>
<reference evidence="8" key="2">
    <citation type="journal article" date="2021" name="PeerJ">
        <title>Extensive microbial diversity within the chicken gut microbiome revealed by metagenomics and culture.</title>
        <authorList>
            <person name="Gilroy R."/>
            <person name="Ravi A."/>
            <person name="Getino M."/>
            <person name="Pursley I."/>
            <person name="Horton D.L."/>
            <person name="Alikhan N.F."/>
            <person name="Baker D."/>
            <person name="Gharbi K."/>
            <person name="Hall N."/>
            <person name="Watson M."/>
            <person name="Adriaenssens E.M."/>
            <person name="Foster-Nyarko E."/>
            <person name="Jarju S."/>
            <person name="Secka A."/>
            <person name="Antonio M."/>
            <person name="Oren A."/>
            <person name="Chaudhuri R.R."/>
            <person name="La Ragione R."/>
            <person name="Hildebrand F."/>
            <person name="Pallen M.J."/>
        </authorList>
    </citation>
    <scope>NUCLEOTIDE SEQUENCE</scope>
    <source>
        <strain evidence="8">ChiBcolR7-354</strain>
    </source>
</reference>
<dbReference type="EMBL" id="DVGA01000035">
    <property type="protein sequence ID" value="HIQ78263.1"/>
    <property type="molecule type" value="Genomic_DNA"/>
</dbReference>
<feature type="binding site" evidence="5">
    <location>
        <position position="105"/>
    </location>
    <ligand>
        <name>substrate</name>
    </ligand>
</feature>
<sequence>MEYITLNNGLKMPSLGFGTFGLAADGTAKRCVLAALKAGYRHIDTAHGYLNEREVGEAIKESGVAREDIWLTTKIWPTEYGDAEAAVDRALERLGTGYIDLVYLHHALGDIQAGWRGLESAVRHGKVRSIGISNFERSDSYKNILAGFETAPAIAQMERHIAFSPDAYVEDLRSRGIACEAWFPLGGTMSQKAQLNLPEVQQVAKKHGKTGAQVLLRWQLQTGFAAVPGSANEEHIAENLDIFDFTLDEEDLAALAKATSGKRVFDVALSAQVDMIMGFKFND</sequence>
<dbReference type="SUPFAM" id="SSF51430">
    <property type="entry name" value="NAD(P)-linked oxidoreductase"/>
    <property type="match status" value="1"/>
</dbReference>
<evidence type="ECO:0000259" key="7">
    <source>
        <dbReference type="Pfam" id="PF00248"/>
    </source>
</evidence>
<dbReference type="PIRSF" id="PIRSF000097">
    <property type="entry name" value="AKR"/>
    <property type="match status" value="1"/>
</dbReference>
<dbReference type="PROSITE" id="PS00798">
    <property type="entry name" value="ALDOKETO_REDUCTASE_1"/>
    <property type="match status" value="1"/>
</dbReference>